<name>A0A419W6A1_9BACT</name>
<organism evidence="1 2">
    <name type="scientific">Mangrovibacterium diazotrophicum</name>
    <dbReference type="NCBI Taxonomy" id="1261403"/>
    <lineage>
        <taxon>Bacteria</taxon>
        <taxon>Pseudomonadati</taxon>
        <taxon>Bacteroidota</taxon>
        <taxon>Bacteroidia</taxon>
        <taxon>Marinilabiliales</taxon>
        <taxon>Prolixibacteraceae</taxon>
        <taxon>Mangrovibacterium</taxon>
    </lineage>
</organism>
<dbReference type="OrthoDB" id="1122792at2"/>
<dbReference type="AlphaFoldDB" id="A0A419W6A1"/>
<comment type="caution">
    <text evidence="1">The sequence shown here is derived from an EMBL/GenBank/DDBJ whole genome shotgun (WGS) entry which is preliminary data.</text>
</comment>
<gene>
    <name evidence="1" type="ORF">BC643_1331</name>
</gene>
<proteinExistence type="predicted"/>
<sequence length="113" mass="12234">MKTYKPYLALTKGSSGNYTLDVVFQSPRTQNIVSIAQQEITQSGKTYWGVIISVSTDIQLMCGPETNVLFTSVEIESGASSYGTVKCVVQQTKSAGYEGVDDEETDIDFGDGD</sequence>
<accession>A0A419W6A1</accession>
<evidence type="ECO:0000313" key="2">
    <source>
        <dbReference type="Proteomes" id="UP000283387"/>
    </source>
</evidence>
<keyword evidence="2" id="KW-1185">Reference proteome</keyword>
<evidence type="ECO:0000313" key="1">
    <source>
        <dbReference type="EMBL" id="RKD90984.1"/>
    </source>
</evidence>
<dbReference type="Proteomes" id="UP000283387">
    <property type="component" value="Unassembled WGS sequence"/>
</dbReference>
<reference evidence="1 2" key="1">
    <citation type="submission" date="2018-09" db="EMBL/GenBank/DDBJ databases">
        <title>Genomic Encyclopedia of Archaeal and Bacterial Type Strains, Phase II (KMG-II): from individual species to whole genera.</title>
        <authorList>
            <person name="Goeker M."/>
        </authorList>
    </citation>
    <scope>NUCLEOTIDE SEQUENCE [LARGE SCALE GENOMIC DNA]</scope>
    <source>
        <strain evidence="1 2">DSM 27148</strain>
    </source>
</reference>
<dbReference type="EMBL" id="RAPN01000001">
    <property type="protein sequence ID" value="RKD90984.1"/>
    <property type="molecule type" value="Genomic_DNA"/>
</dbReference>
<dbReference type="RefSeq" id="WP_120272330.1">
    <property type="nucleotide sequence ID" value="NZ_RAPN01000001.1"/>
</dbReference>
<protein>
    <submittedName>
        <fullName evidence="1">Uncharacterized protein</fullName>
    </submittedName>
</protein>